<keyword evidence="1" id="KW-0813">Transport</keyword>
<reference evidence="5" key="1">
    <citation type="submission" date="2018-05" db="EMBL/GenBank/DDBJ databases">
        <authorList>
            <person name="Lanie J.A."/>
            <person name="Ng W.-L."/>
            <person name="Kazmierczak K.M."/>
            <person name="Andrzejewski T.M."/>
            <person name="Davidsen T.M."/>
            <person name="Wayne K.J."/>
            <person name="Tettelin H."/>
            <person name="Glass J.I."/>
            <person name="Rusch D."/>
            <person name="Podicherti R."/>
            <person name="Tsui H.-C.T."/>
            <person name="Winkler M.E."/>
        </authorList>
    </citation>
    <scope>NUCLEOTIDE SEQUENCE</scope>
</reference>
<protein>
    <recommendedName>
        <fullName evidence="4">ABC transporter domain-containing protein</fullName>
    </recommendedName>
</protein>
<sequence length="258" mass="28670">MGIIKKFRIKSFKKNKALVSLDKISLSFGKRRILEDVSFNINEGEILGMLGPNGVGKSTIFNIITGQLKPDAGSVLFNNVNVTNYPIYLRTKKFKIGFVPQYGGYFHDLTLIQNLHAIAEILIKKANRRNFKINDLIAKFELDSVRDVKAKFLSGGQKKKLVIALALLGDPKVLLLDECFAALDVLTIKMLQQLIVNLQTESNIGICICDHQARDLLSCVDVAIILSNCKIIAQGTPSELINNSKAKSHYFGDSFKVN</sequence>
<dbReference type="InterPro" id="IPR027417">
    <property type="entry name" value="P-loop_NTPase"/>
</dbReference>
<evidence type="ECO:0000256" key="1">
    <source>
        <dbReference type="ARBA" id="ARBA00022448"/>
    </source>
</evidence>
<dbReference type="InterPro" id="IPR003593">
    <property type="entry name" value="AAA+_ATPase"/>
</dbReference>
<keyword evidence="2" id="KW-0547">Nucleotide-binding</keyword>
<dbReference type="PANTHER" id="PTHR45772">
    <property type="entry name" value="CONSERVED COMPONENT OF ABC TRANSPORTER FOR NATURAL AMINO ACIDS-RELATED"/>
    <property type="match status" value="1"/>
</dbReference>
<evidence type="ECO:0000256" key="2">
    <source>
        <dbReference type="ARBA" id="ARBA00022741"/>
    </source>
</evidence>
<dbReference type="SMART" id="SM00382">
    <property type="entry name" value="AAA"/>
    <property type="match status" value="1"/>
</dbReference>
<name>A0A382EPF4_9ZZZZ</name>
<dbReference type="GO" id="GO:0005886">
    <property type="term" value="C:plasma membrane"/>
    <property type="evidence" value="ECO:0007669"/>
    <property type="project" value="TreeGrafter"/>
</dbReference>
<dbReference type="Pfam" id="PF00005">
    <property type="entry name" value="ABC_tran"/>
    <property type="match status" value="1"/>
</dbReference>
<keyword evidence="3" id="KW-0067">ATP-binding</keyword>
<dbReference type="SUPFAM" id="SSF52540">
    <property type="entry name" value="P-loop containing nucleoside triphosphate hydrolases"/>
    <property type="match status" value="1"/>
</dbReference>
<dbReference type="GO" id="GO:0005524">
    <property type="term" value="F:ATP binding"/>
    <property type="evidence" value="ECO:0007669"/>
    <property type="project" value="UniProtKB-KW"/>
</dbReference>
<dbReference type="PROSITE" id="PS50893">
    <property type="entry name" value="ABC_TRANSPORTER_2"/>
    <property type="match status" value="1"/>
</dbReference>
<dbReference type="Gene3D" id="3.40.50.300">
    <property type="entry name" value="P-loop containing nucleotide triphosphate hydrolases"/>
    <property type="match status" value="1"/>
</dbReference>
<dbReference type="PANTHER" id="PTHR45772:SF10">
    <property type="entry name" value="LIPOPOLYSACCHARIDE EXPORT SYSTEM ATP-BINDING PROTEIN LPTB"/>
    <property type="match status" value="1"/>
</dbReference>
<evidence type="ECO:0000259" key="4">
    <source>
        <dbReference type="PROSITE" id="PS50893"/>
    </source>
</evidence>
<dbReference type="InterPro" id="IPR003439">
    <property type="entry name" value="ABC_transporter-like_ATP-bd"/>
</dbReference>
<evidence type="ECO:0000313" key="5">
    <source>
        <dbReference type="EMBL" id="SVB51853.1"/>
    </source>
</evidence>
<evidence type="ECO:0000256" key="3">
    <source>
        <dbReference type="ARBA" id="ARBA00022840"/>
    </source>
</evidence>
<gene>
    <name evidence="5" type="ORF">METZ01_LOCUS204707</name>
</gene>
<proteinExistence type="predicted"/>
<organism evidence="5">
    <name type="scientific">marine metagenome</name>
    <dbReference type="NCBI Taxonomy" id="408172"/>
    <lineage>
        <taxon>unclassified sequences</taxon>
        <taxon>metagenomes</taxon>
        <taxon>ecological metagenomes</taxon>
    </lineage>
</organism>
<feature type="domain" description="ABC transporter" evidence="4">
    <location>
        <begin position="19"/>
        <end position="253"/>
    </location>
</feature>
<accession>A0A382EPF4</accession>
<dbReference type="EMBL" id="UINC01045280">
    <property type="protein sequence ID" value="SVB51853.1"/>
    <property type="molecule type" value="Genomic_DNA"/>
</dbReference>
<dbReference type="AlphaFoldDB" id="A0A382EPF4"/>
<dbReference type="GO" id="GO:0016887">
    <property type="term" value="F:ATP hydrolysis activity"/>
    <property type="evidence" value="ECO:0007669"/>
    <property type="project" value="InterPro"/>
</dbReference>
<dbReference type="PROSITE" id="PS00211">
    <property type="entry name" value="ABC_TRANSPORTER_1"/>
    <property type="match status" value="1"/>
</dbReference>
<dbReference type="InterPro" id="IPR051120">
    <property type="entry name" value="ABC_AA/LPS_Transport"/>
</dbReference>
<dbReference type="InterPro" id="IPR017871">
    <property type="entry name" value="ABC_transporter-like_CS"/>
</dbReference>